<accession>A0A167V248</accession>
<evidence type="ECO:0000313" key="3">
    <source>
        <dbReference type="Proteomes" id="UP000077164"/>
    </source>
</evidence>
<dbReference type="OrthoDB" id="9798754at2"/>
<dbReference type="Gene3D" id="3.40.960.10">
    <property type="entry name" value="VSR Endonuclease"/>
    <property type="match status" value="1"/>
</dbReference>
<comment type="caution">
    <text evidence="2">The sequence shown here is derived from an EMBL/GenBank/DDBJ whole genome shotgun (WGS) entry which is preliminary data.</text>
</comment>
<evidence type="ECO:0000313" key="2">
    <source>
        <dbReference type="EMBL" id="OAB26012.1"/>
    </source>
</evidence>
<organism evidence="2 3">
    <name type="scientific">Flavobacterium fryxellicola</name>
    <dbReference type="NCBI Taxonomy" id="249352"/>
    <lineage>
        <taxon>Bacteria</taxon>
        <taxon>Pseudomonadati</taxon>
        <taxon>Bacteroidota</taxon>
        <taxon>Flavobacteriia</taxon>
        <taxon>Flavobacteriales</taxon>
        <taxon>Flavobacteriaceae</taxon>
        <taxon>Flavobacterium</taxon>
    </lineage>
</organism>
<dbReference type="EMBL" id="LVJE01000038">
    <property type="protein sequence ID" value="OAB26012.1"/>
    <property type="molecule type" value="Genomic_DNA"/>
</dbReference>
<dbReference type="AlphaFoldDB" id="A0A167V248"/>
<dbReference type="SUPFAM" id="SSF52980">
    <property type="entry name" value="Restriction endonuclease-like"/>
    <property type="match status" value="1"/>
</dbReference>
<dbReference type="Proteomes" id="UP000077164">
    <property type="component" value="Unassembled WGS sequence"/>
</dbReference>
<dbReference type="CDD" id="cd01038">
    <property type="entry name" value="Endonuclease_DUF559"/>
    <property type="match status" value="1"/>
</dbReference>
<gene>
    <name evidence="2" type="ORF">FBFR_13920</name>
</gene>
<reference evidence="2 3" key="1">
    <citation type="submission" date="2016-03" db="EMBL/GenBank/DDBJ databases">
        <title>Draft genome sequence of Flavobacterium fryxellicola DSM 16209.</title>
        <authorList>
            <person name="Shin S.-K."/>
            <person name="Yi H."/>
        </authorList>
    </citation>
    <scope>NUCLEOTIDE SEQUENCE [LARGE SCALE GENOMIC DNA]</scope>
    <source>
        <strain evidence="2 3">DSM 16209</strain>
    </source>
</reference>
<dbReference type="PANTHER" id="PTHR38590:SF1">
    <property type="entry name" value="BLL0828 PROTEIN"/>
    <property type="match status" value="1"/>
</dbReference>
<sequence length="118" mass="13974">MWKGAPASGFVKAQSLRENLTEAEVYLWEKLKANQFHSLKFRRQHPIGIYIVDFYCHKQKLIIELDGPYHNNKAQIENDQERTDFLNFQGLKVIRFTNEQVLIQIDFVLNEIGQYCIE</sequence>
<keyword evidence="3" id="KW-1185">Reference proteome</keyword>
<dbReference type="Pfam" id="PF04480">
    <property type="entry name" value="DUF559"/>
    <property type="match status" value="1"/>
</dbReference>
<dbReference type="InterPro" id="IPR047216">
    <property type="entry name" value="Endonuclease_DUF559_bact"/>
</dbReference>
<evidence type="ECO:0000259" key="1">
    <source>
        <dbReference type="Pfam" id="PF04480"/>
    </source>
</evidence>
<protein>
    <recommendedName>
        <fullName evidence="1">DUF559 domain-containing protein</fullName>
    </recommendedName>
</protein>
<name>A0A167V248_9FLAO</name>
<dbReference type="STRING" id="249352.SAMN05444395_10588"/>
<feature type="domain" description="DUF559" evidence="1">
    <location>
        <begin position="12"/>
        <end position="114"/>
    </location>
</feature>
<dbReference type="PANTHER" id="PTHR38590">
    <property type="entry name" value="BLL0828 PROTEIN"/>
    <property type="match status" value="1"/>
</dbReference>
<dbReference type="InterPro" id="IPR007569">
    <property type="entry name" value="DUF559"/>
</dbReference>
<proteinExistence type="predicted"/>
<dbReference type="InterPro" id="IPR011335">
    <property type="entry name" value="Restrct_endonuc-II-like"/>
</dbReference>